<dbReference type="EMBL" id="JAQQBS010000002">
    <property type="protein sequence ID" value="KAK0172975.1"/>
    <property type="molecule type" value="Genomic_DNA"/>
</dbReference>
<dbReference type="GO" id="GO:0005737">
    <property type="term" value="C:cytoplasm"/>
    <property type="evidence" value="ECO:0007669"/>
    <property type="project" value="TreeGrafter"/>
</dbReference>
<dbReference type="PANTHER" id="PTHR31553">
    <property type="entry name" value="NF-KAPPA-B ESSENTIAL MODULATOR"/>
    <property type="match status" value="1"/>
</dbReference>
<feature type="domain" description="NF-kappa-B essential modulator NEMO CC2-LZ" evidence="3">
    <location>
        <begin position="463"/>
        <end position="563"/>
    </location>
</feature>
<dbReference type="Gene3D" id="1.20.5.990">
    <property type="entry name" value="Nemo cc2-lz domain - 1d5 darpin complex"/>
    <property type="match status" value="1"/>
</dbReference>
<evidence type="ECO:0000313" key="5">
    <source>
        <dbReference type="Proteomes" id="UP001168990"/>
    </source>
</evidence>
<reference evidence="4" key="1">
    <citation type="journal article" date="2023" name="bioRxiv">
        <title>Scaffold-level genome assemblies of two parasitoid biocontrol wasps reveal the parthenogenesis mechanism and an associated novel virus.</title>
        <authorList>
            <person name="Inwood S."/>
            <person name="Skelly J."/>
            <person name="Guhlin J."/>
            <person name="Harrop T."/>
            <person name="Goldson S."/>
            <person name="Dearden P."/>
        </authorList>
    </citation>
    <scope>NUCLEOTIDE SEQUENCE</scope>
    <source>
        <strain evidence="4">Irish</strain>
        <tissue evidence="4">Whole body</tissue>
    </source>
</reference>
<protein>
    <recommendedName>
        <fullName evidence="3">NF-kappa-B essential modulator NEMO CC2-LZ domain-containing protein</fullName>
    </recommendedName>
</protein>
<evidence type="ECO:0000256" key="1">
    <source>
        <dbReference type="ARBA" id="ARBA00023054"/>
    </source>
</evidence>
<dbReference type="Gene3D" id="1.20.5.390">
    <property type="entry name" value="L1 transposable element, trimerization domain"/>
    <property type="match status" value="1"/>
</dbReference>
<keyword evidence="1 2" id="KW-0175">Coiled coil</keyword>
<sequence>MDSSNLPNTFESLGIVMEDGKPKFRLNEPAFSTVNIPLSSNLECDDETSFVVLGQSSLDFINNASLIDYQQIQEKSMAVDYKSIISTLSHEEIESKVAELLQENVKLKEMLAQNNRSMKGQFNKLMSWQEELMKVHENHKRKFSETRNMIRLLQEENMELKTKLTSTESMMNSQSSSEQSSKNLYGKHFAALTEDQMRKQCDSFASSKDLSAGFMIKRVEDEFENTSDVDVKQLLELIKRQDRDLHYRQEIISSLKAQLQIFIEKSFEPIKLQMNDNLNTQNNKNRQQFFDNFLHYNEKLSSIVKCYAAQTSRFTNIQDCLKHCIDVLKTIDIKSSSEVQEEPIKALENCRTQLINEQLQNISERQNLIMAQNQFQKIFSDYNSALHELELLREENGKPIEKLDILEQEREELMEKIKIINDEKEQLNSVKEKLIAEQLSFEQRQAGLEEEKASLNSQSMLYETEMKTLQDNMKVMQKRHDDMLELCTKLKEELQQKNIELNGIKARLAIAKDDAETISILKQQLDLYKSDFEEEQKAKQQLVTEREYLTDQLGKLRDYNQKLLVKINGPNPTSVSQEESDEHLADAFCNSCGLYKMPGHWHGPGFCQPVD</sequence>
<evidence type="ECO:0000313" key="4">
    <source>
        <dbReference type="EMBL" id="KAK0172975.1"/>
    </source>
</evidence>
<dbReference type="GO" id="GO:0005634">
    <property type="term" value="C:nucleus"/>
    <property type="evidence" value="ECO:0007669"/>
    <property type="project" value="TreeGrafter"/>
</dbReference>
<gene>
    <name evidence="4" type="ORF">PV328_006233</name>
</gene>
<feature type="coiled-coil region" evidence="2">
    <location>
        <begin position="90"/>
        <end position="170"/>
    </location>
</feature>
<dbReference type="Proteomes" id="UP001168990">
    <property type="component" value="Unassembled WGS sequence"/>
</dbReference>
<evidence type="ECO:0000259" key="3">
    <source>
        <dbReference type="Pfam" id="PF16516"/>
    </source>
</evidence>
<dbReference type="InterPro" id="IPR051301">
    <property type="entry name" value="Optineurin/NFkB_EssMod"/>
</dbReference>
<evidence type="ECO:0000256" key="2">
    <source>
        <dbReference type="SAM" id="Coils"/>
    </source>
</evidence>
<keyword evidence="5" id="KW-1185">Reference proteome</keyword>
<dbReference type="Pfam" id="PF16516">
    <property type="entry name" value="CC2-LZ"/>
    <property type="match status" value="1"/>
</dbReference>
<proteinExistence type="predicted"/>
<organism evidence="4 5">
    <name type="scientific">Microctonus aethiopoides</name>
    <dbReference type="NCBI Taxonomy" id="144406"/>
    <lineage>
        <taxon>Eukaryota</taxon>
        <taxon>Metazoa</taxon>
        <taxon>Ecdysozoa</taxon>
        <taxon>Arthropoda</taxon>
        <taxon>Hexapoda</taxon>
        <taxon>Insecta</taxon>
        <taxon>Pterygota</taxon>
        <taxon>Neoptera</taxon>
        <taxon>Endopterygota</taxon>
        <taxon>Hymenoptera</taxon>
        <taxon>Apocrita</taxon>
        <taxon>Ichneumonoidea</taxon>
        <taxon>Braconidae</taxon>
        <taxon>Euphorinae</taxon>
        <taxon>Microctonus</taxon>
    </lineage>
</organism>
<dbReference type="InterPro" id="IPR032419">
    <property type="entry name" value="CC2-LZ_dom"/>
</dbReference>
<dbReference type="PANTHER" id="PTHR31553:SF1">
    <property type="entry name" value="NF-KAPPA-B ESSENTIAL MODULATOR"/>
    <property type="match status" value="1"/>
</dbReference>
<reference evidence="4" key="2">
    <citation type="submission" date="2023-03" db="EMBL/GenBank/DDBJ databases">
        <authorList>
            <person name="Inwood S.N."/>
            <person name="Skelly J.G."/>
            <person name="Guhlin J."/>
            <person name="Harrop T.W.R."/>
            <person name="Goldson S.G."/>
            <person name="Dearden P.K."/>
        </authorList>
    </citation>
    <scope>NUCLEOTIDE SEQUENCE</scope>
    <source>
        <strain evidence="4">Irish</strain>
        <tissue evidence="4">Whole body</tissue>
    </source>
</reference>
<feature type="coiled-coil region" evidence="2">
    <location>
        <begin position="403"/>
        <end position="538"/>
    </location>
</feature>
<comment type="caution">
    <text evidence="4">The sequence shown here is derived from an EMBL/GenBank/DDBJ whole genome shotgun (WGS) entry which is preliminary data.</text>
</comment>
<dbReference type="AlphaFoldDB" id="A0AA39KT99"/>
<dbReference type="GO" id="GO:0070530">
    <property type="term" value="F:K63-linked polyubiquitin modification-dependent protein binding"/>
    <property type="evidence" value="ECO:0007669"/>
    <property type="project" value="TreeGrafter"/>
</dbReference>
<name>A0AA39KT99_9HYME</name>
<dbReference type="GO" id="GO:0043122">
    <property type="term" value="P:regulation of canonical NF-kappaB signal transduction"/>
    <property type="evidence" value="ECO:0007669"/>
    <property type="project" value="TreeGrafter"/>
</dbReference>
<accession>A0AA39KT99</accession>